<dbReference type="InterPro" id="IPR029047">
    <property type="entry name" value="HSP70_peptide-bd_sf"/>
</dbReference>
<dbReference type="PROSITE" id="PS01036">
    <property type="entry name" value="HSP70_3"/>
    <property type="match status" value="1"/>
</dbReference>
<feature type="region of interest" description="Disordered" evidence="4">
    <location>
        <begin position="166"/>
        <end position="187"/>
    </location>
</feature>
<sequence length="711" mass="76703">MEQPPPSNRKGGWIGIDLGTSNCTAAVWDLERSRCKVLRLGYKNLARPPPDGSSSGKGGKIVPSAILFVGDGDDKVGYEAISQLGNDETATSDASSALVTSFKRIVGMTSNQAREMQLSDGEFWDSLPFQAVIRNEDESIKEQAPKESNQSEDEATDVAYDVLGDTANGSHEQSLSTNESSSKTNKNEGVAIRIRPINSASDRLVTALDVTSTLLQSIRVAANEYLVGKNRSKILAPGMSPSETDTQPLIENCVIGVPAHYSLAQRTSIQIAAKEAGFSGYVGVMTESTAAAMSYGLFVTPTTSSDDNGKIILVFDMGGGTTDVTIAIMNSGNNRDAVQFRVLATAGDKCLGGDNVDELLARYVWKRLVSSTEANSPWKALDHQELVRQCRRAKEELCGDGDIDSVPVDSSIIAYDGKELNITRTEFDQAIEHLVDRAEHVVEEALLALEAQEPSSKVHEVVLVGGSTHIPTIRSMLSRTFPPPFVPELCTSISAETAVSQGLAIQAALVSGLVPLFELRNAMMLDTMPHSIGVWVCGSKSEKEAPYEKGDFIHAGDVASGHFVPILDKDTTLPAKGTTTFELANAGQNGVSIVAVENIGQDQYQCMGVFNFLLHHLEDCGNTRKVEVGMVLKESGQFIVSIFDELDPEHRAKGRIYLESKGLIDNEAPEEEKQGSVSGNEIGLILFCVAFFALYVTVKVLFNEIDLDNEL</sequence>
<name>A0AAD8YJA3_9STRA</name>
<gene>
    <name evidence="5" type="ORF">QTG54_002377</name>
</gene>
<dbReference type="PROSITE" id="PS00297">
    <property type="entry name" value="HSP70_1"/>
    <property type="match status" value="1"/>
</dbReference>
<evidence type="ECO:0000313" key="6">
    <source>
        <dbReference type="Proteomes" id="UP001224775"/>
    </source>
</evidence>
<dbReference type="Gene3D" id="3.30.420.40">
    <property type="match status" value="3"/>
</dbReference>
<dbReference type="InterPro" id="IPR043129">
    <property type="entry name" value="ATPase_NBD"/>
</dbReference>
<dbReference type="SUPFAM" id="SSF53067">
    <property type="entry name" value="Actin-like ATPase domain"/>
    <property type="match status" value="2"/>
</dbReference>
<protein>
    <submittedName>
        <fullName evidence="5">Heat shock protein 70 family protein</fullName>
    </submittedName>
</protein>
<dbReference type="PANTHER" id="PTHR19375">
    <property type="entry name" value="HEAT SHOCK PROTEIN 70KDA"/>
    <property type="match status" value="1"/>
</dbReference>
<dbReference type="InterPro" id="IPR013126">
    <property type="entry name" value="Hsp_70_fam"/>
</dbReference>
<accession>A0AAD8YJA3</accession>
<dbReference type="GO" id="GO:0140662">
    <property type="term" value="F:ATP-dependent protein folding chaperone"/>
    <property type="evidence" value="ECO:0007669"/>
    <property type="project" value="InterPro"/>
</dbReference>
<evidence type="ECO:0000256" key="4">
    <source>
        <dbReference type="SAM" id="MobiDB-lite"/>
    </source>
</evidence>
<reference evidence="5" key="1">
    <citation type="submission" date="2023-06" db="EMBL/GenBank/DDBJ databases">
        <title>Survivors Of The Sea: Transcriptome response of Skeletonema marinoi to long-term dormancy.</title>
        <authorList>
            <person name="Pinder M.I.M."/>
            <person name="Kourtchenko O."/>
            <person name="Robertson E.K."/>
            <person name="Larsson T."/>
            <person name="Maumus F."/>
            <person name="Osuna-Cruz C.M."/>
            <person name="Vancaester E."/>
            <person name="Stenow R."/>
            <person name="Vandepoele K."/>
            <person name="Ploug H."/>
            <person name="Bruchert V."/>
            <person name="Godhe A."/>
            <person name="Topel M."/>
        </authorList>
    </citation>
    <scope>NUCLEOTIDE SEQUENCE</scope>
    <source>
        <strain evidence="5">R05AC</strain>
    </source>
</reference>
<dbReference type="SUPFAM" id="SSF100920">
    <property type="entry name" value="Heat shock protein 70kD (HSP70), peptide-binding domain"/>
    <property type="match status" value="1"/>
</dbReference>
<comment type="caution">
    <text evidence="5">The sequence shown here is derived from an EMBL/GenBank/DDBJ whole genome shotgun (WGS) entry which is preliminary data.</text>
</comment>
<evidence type="ECO:0000256" key="1">
    <source>
        <dbReference type="ARBA" id="ARBA00022741"/>
    </source>
</evidence>
<comment type="similarity">
    <text evidence="3">Belongs to the heat shock protein 70 family.</text>
</comment>
<dbReference type="Gene3D" id="2.60.34.10">
    <property type="entry name" value="Substrate Binding Domain Of DNAk, Chain A, domain 1"/>
    <property type="match status" value="1"/>
</dbReference>
<dbReference type="Proteomes" id="UP001224775">
    <property type="component" value="Unassembled WGS sequence"/>
</dbReference>
<dbReference type="Gene3D" id="3.90.640.10">
    <property type="entry name" value="Actin, Chain A, domain 4"/>
    <property type="match status" value="1"/>
</dbReference>
<dbReference type="EMBL" id="JATAAI010000003">
    <property type="protein sequence ID" value="KAK1747033.1"/>
    <property type="molecule type" value="Genomic_DNA"/>
</dbReference>
<dbReference type="GO" id="GO:0005524">
    <property type="term" value="F:ATP binding"/>
    <property type="evidence" value="ECO:0007669"/>
    <property type="project" value="UniProtKB-KW"/>
</dbReference>
<keyword evidence="1 3" id="KW-0547">Nucleotide-binding</keyword>
<dbReference type="InterPro" id="IPR018181">
    <property type="entry name" value="Heat_shock_70_CS"/>
</dbReference>
<keyword evidence="2 3" id="KW-0067">ATP-binding</keyword>
<evidence type="ECO:0000256" key="3">
    <source>
        <dbReference type="RuleBase" id="RU003322"/>
    </source>
</evidence>
<dbReference type="AlphaFoldDB" id="A0AAD8YJA3"/>
<evidence type="ECO:0000313" key="5">
    <source>
        <dbReference type="EMBL" id="KAK1747033.1"/>
    </source>
</evidence>
<keyword evidence="6" id="KW-1185">Reference proteome</keyword>
<feature type="compositionally biased region" description="Low complexity" evidence="4">
    <location>
        <begin position="176"/>
        <end position="187"/>
    </location>
</feature>
<proteinExistence type="inferred from homology"/>
<keyword evidence="5" id="KW-0346">Stress response</keyword>
<organism evidence="5 6">
    <name type="scientific">Skeletonema marinoi</name>
    <dbReference type="NCBI Taxonomy" id="267567"/>
    <lineage>
        <taxon>Eukaryota</taxon>
        <taxon>Sar</taxon>
        <taxon>Stramenopiles</taxon>
        <taxon>Ochrophyta</taxon>
        <taxon>Bacillariophyta</taxon>
        <taxon>Coscinodiscophyceae</taxon>
        <taxon>Thalassiosirophycidae</taxon>
        <taxon>Thalassiosirales</taxon>
        <taxon>Skeletonemataceae</taxon>
        <taxon>Skeletonema</taxon>
        <taxon>Skeletonema marinoi-dohrnii complex</taxon>
    </lineage>
</organism>
<dbReference type="Pfam" id="PF00012">
    <property type="entry name" value="HSP70"/>
    <property type="match status" value="1"/>
</dbReference>
<evidence type="ECO:0000256" key="2">
    <source>
        <dbReference type="ARBA" id="ARBA00022840"/>
    </source>
</evidence>